<evidence type="ECO:0000256" key="2">
    <source>
        <dbReference type="SAM" id="Phobius"/>
    </source>
</evidence>
<sequence length="299" mass="31478">MTHSRHELLPPPLVRPRERKLLGVALLMVLFAVAGPFLPQPASFHDFADQRAWGAIPHAMDVLSNLPFAAWGVAGLWALARAVRLRAVDGASAGLAGLFLAGLLVTAGVSAFYHWQPDDGGLVWDRMGMVLAFAGLLGLAAVQGVSRRAGIALAAAVMLLGPVTVQVWAASGNLLPWGVLQIGGMALILGLAALPPAWPAPGLRIRWALVIALYALAKLLELADHAVFDLTGQLVSGHSLKHVAASFAAWPVVLAVLEAVRMSRERGKIRAESAAPFKARASCPAPSRSNQATKPRSQA</sequence>
<feature type="transmembrane region" description="Helical" evidence="2">
    <location>
        <begin position="62"/>
        <end position="80"/>
    </location>
</feature>
<accession>A1VJ03</accession>
<feature type="transmembrane region" description="Helical" evidence="2">
    <location>
        <begin position="206"/>
        <end position="223"/>
    </location>
</feature>
<evidence type="ECO:0008006" key="5">
    <source>
        <dbReference type="Google" id="ProtNLM"/>
    </source>
</evidence>
<feature type="transmembrane region" description="Helical" evidence="2">
    <location>
        <begin position="174"/>
        <end position="194"/>
    </location>
</feature>
<protein>
    <recommendedName>
        <fullName evidence="5">Alkaline phytoceramidase</fullName>
    </recommendedName>
</protein>
<feature type="transmembrane region" description="Helical" evidence="2">
    <location>
        <begin position="21"/>
        <end position="42"/>
    </location>
</feature>
<evidence type="ECO:0000256" key="1">
    <source>
        <dbReference type="SAM" id="MobiDB-lite"/>
    </source>
</evidence>
<dbReference type="PANTHER" id="PTHR34368">
    <property type="entry name" value="OS01G0962200 PROTEIN"/>
    <property type="match status" value="1"/>
</dbReference>
<dbReference type="STRING" id="365044.Pnap_0308"/>
<evidence type="ECO:0000313" key="3">
    <source>
        <dbReference type="EMBL" id="ABM35631.1"/>
    </source>
</evidence>
<dbReference type="RefSeq" id="WP_011799738.1">
    <property type="nucleotide sequence ID" value="NC_008781.1"/>
</dbReference>
<keyword evidence="4" id="KW-1185">Reference proteome</keyword>
<feature type="compositionally biased region" description="Polar residues" evidence="1">
    <location>
        <begin position="287"/>
        <end position="299"/>
    </location>
</feature>
<organism evidence="3 4">
    <name type="scientific">Polaromonas naphthalenivorans (strain CJ2)</name>
    <dbReference type="NCBI Taxonomy" id="365044"/>
    <lineage>
        <taxon>Bacteria</taxon>
        <taxon>Pseudomonadati</taxon>
        <taxon>Pseudomonadota</taxon>
        <taxon>Betaproteobacteria</taxon>
        <taxon>Burkholderiales</taxon>
        <taxon>Comamonadaceae</taxon>
        <taxon>Polaromonas</taxon>
    </lineage>
</organism>
<dbReference type="Proteomes" id="UP000000644">
    <property type="component" value="Chromosome"/>
</dbReference>
<dbReference type="AlphaFoldDB" id="A1VJ03"/>
<feature type="transmembrane region" description="Helical" evidence="2">
    <location>
        <begin position="92"/>
        <end position="115"/>
    </location>
</feature>
<evidence type="ECO:0000313" key="4">
    <source>
        <dbReference type="Proteomes" id="UP000000644"/>
    </source>
</evidence>
<feature type="transmembrane region" description="Helical" evidence="2">
    <location>
        <begin position="149"/>
        <end position="168"/>
    </location>
</feature>
<dbReference type="HOGENOM" id="CLU_056090_1_0_4"/>
<feature type="transmembrane region" description="Helical" evidence="2">
    <location>
        <begin position="243"/>
        <end position="260"/>
    </location>
</feature>
<feature type="region of interest" description="Disordered" evidence="1">
    <location>
        <begin position="269"/>
        <end position="299"/>
    </location>
</feature>
<name>A1VJ03_POLNA</name>
<keyword evidence="2" id="KW-0472">Membrane</keyword>
<dbReference type="EMBL" id="CP000529">
    <property type="protein sequence ID" value="ABM35631.1"/>
    <property type="molecule type" value="Genomic_DNA"/>
</dbReference>
<gene>
    <name evidence="3" type="ordered locus">Pnap_0308</name>
</gene>
<dbReference type="eggNOG" id="ENOG50301FE">
    <property type="taxonomic scope" value="Bacteria"/>
</dbReference>
<feature type="transmembrane region" description="Helical" evidence="2">
    <location>
        <begin position="121"/>
        <end position="142"/>
    </location>
</feature>
<keyword evidence="2" id="KW-0812">Transmembrane</keyword>
<dbReference type="KEGG" id="pna:Pnap_0308"/>
<dbReference type="PANTHER" id="PTHR34368:SF1">
    <property type="entry name" value="OS01G0962200 PROTEIN"/>
    <property type="match status" value="1"/>
</dbReference>
<proteinExistence type="predicted"/>
<keyword evidence="2" id="KW-1133">Transmembrane helix</keyword>
<reference evidence="4" key="1">
    <citation type="journal article" date="2009" name="Environ. Microbiol.">
        <title>The genome of Polaromonas naphthalenivorans strain CJ2, isolated from coal tar-contaminated sediment, reveals physiological and metabolic versatility and evolution through extensive horizontal gene transfer.</title>
        <authorList>
            <person name="Yagi J.M."/>
            <person name="Sims D."/>
            <person name="Brettin T."/>
            <person name="Bruce D."/>
            <person name="Madsen E.L."/>
        </authorList>
    </citation>
    <scope>NUCLEOTIDE SEQUENCE [LARGE SCALE GENOMIC DNA]</scope>
    <source>
        <strain evidence="4">CJ2</strain>
    </source>
</reference>